<name>L9VSF6_HALJB</name>
<accession>L9VSF6</accession>
<dbReference type="AlphaFoldDB" id="L9VSF6"/>
<dbReference type="PATRIC" id="fig|795797.19.peg.736"/>
<evidence type="ECO:0000313" key="2">
    <source>
        <dbReference type="Proteomes" id="UP000011645"/>
    </source>
</evidence>
<organism evidence="1 2">
    <name type="scientific">Halalkalicoccus jeotgali (strain DSM 18796 / CECT 7217 / JCM 14584 / KCTC 4019 / B3)</name>
    <dbReference type="NCBI Taxonomy" id="795797"/>
    <lineage>
        <taxon>Archaea</taxon>
        <taxon>Methanobacteriati</taxon>
        <taxon>Methanobacteriota</taxon>
        <taxon>Stenosarchaea group</taxon>
        <taxon>Halobacteria</taxon>
        <taxon>Halobacteriales</taxon>
        <taxon>Halococcaceae</taxon>
        <taxon>Halalkalicoccus</taxon>
    </lineage>
</organism>
<evidence type="ECO:0000313" key="1">
    <source>
        <dbReference type="EMBL" id="ELY39917.1"/>
    </source>
</evidence>
<comment type="caution">
    <text evidence="1">The sequence shown here is derived from an EMBL/GenBank/DDBJ whole genome shotgun (WGS) entry which is preliminary data.</text>
</comment>
<sequence>MFVFILLFVLAFGVFWEVLEFAIATISPSLGLGTVLTQYGLEDTMLDLVFDTVGAIIVALWGTSHLNELVGSITTRLESG</sequence>
<reference evidence="1 2" key="1">
    <citation type="journal article" date="2014" name="PLoS Genet.">
        <title>Phylogenetically driven sequencing of extremely halophilic archaea reveals strategies for static and dynamic osmo-response.</title>
        <authorList>
            <person name="Becker E.A."/>
            <person name="Seitzer P.M."/>
            <person name="Tritt A."/>
            <person name="Larsen D."/>
            <person name="Krusor M."/>
            <person name="Yao A.I."/>
            <person name="Wu D."/>
            <person name="Madern D."/>
            <person name="Eisen J.A."/>
            <person name="Darling A.E."/>
            <person name="Facciotti M.T."/>
        </authorList>
    </citation>
    <scope>NUCLEOTIDE SEQUENCE [LARGE SCALE GENOMIC DNA]</scope>
    <source>
        <strain evidence="2">DSM 18796 / CECT 7217 / JCM 14584 / KCTC 4019 / B3</strain>
    </source>
</reference>
<proteinExistence type="predicted"/>
<dbReference type="EMBL" id="AOHV01000012">
    <property type="protein sequence ID" value="ELY39917.1"/>
    <property type="molecule type" value="Genomic_DNA"/>
</dbReference>
<dbReference type="Pfam" id="PF09997">
    <property type="entry name" value="DUF2238"/>
    <property type="match status" value="1"/>
</dbReference>
<keyword evidence="2" id="KW-1185">Reference proteome</keyword>
<dbReference type="InterPro" id="IPR014509">
    <property type="entry name" value="YjdF-like"/>
</dbReference>
<gene>
    <name evidence="1" type="ORF">C497_04132</name>
</gene>
<protein>
    <submittedName>
        <fullName evidence="1">Uncharacterized protein</fullName>
    </submittedName>
</protein>
<dbReference type="Proteomes" id="UP000011645">
    <property type="component" value="Unassembled WGS sequence"/>
</dbReference>